<dbReference type="AlphaFoldDB" id="A0A1G6B3N3"/>
<organism evidence="3 4">
    <name type="scientific">Bauldia litoralis</name>
    <dbReference type="NCBI Taxonomy" id="665467"/>
    <lineage>
        <taxon>Bacteria</taxon>
        <taxon>Pseudomonadati</taxon>
        <taxon>Pseudomonadota</taxon>
        <taxon>Alphaproteobacteria</taxon>
        <taxon>Hyphomicrobiales</taxon>
        <taxon>Kaistiaceae</taxon>
        <taxon>Bauldia</taxon>
    </lineage>
</organism>
<keyword evidence="4" id="KW-1185">Reference proteome</keyword>
<dbReference type="InterPro" id="IPR028939">
    <property type="entry name" value="P5C_Rdtase_cat_N"/>
</dbReference>
<dbReference type="Pfam" id="PF03807">
    <property type="entry name" value="F420_oxidored"/>
    <property type="match status" value="1"/>
</dbReference>
<feature type="domain" description="Pyrroline-5-carboxylate reductase catalytic N-terminal" evidence="2">
    <location>
        <begin position="3"/>
        <end position="91"/>
    </location>
</feature>
<dbReference type="InterPro" id="IPR051267">
    <property type="entry name" value="STEAP_metalloreductase"/>
</dbReference>
<dbReference type="STRING" id="665467.SAMN02982931_01189"/>
<gene>
    <name evidence="3" type="ORF">SAMN02982931_01189</name>
</gene>
<reference evidence="3 4" key="1">
    <citation type="submission" date="2016-10" db="EMBL/GenBank/DDBJ databases">
        <authorList>
            <person name="de Groot N.N."/>
        </authorList>
    </citation>
    <scope>NUCLEOTIDE SEQUENCE [LARGE SCALE GENOMIC DNA]</scope>
    <source>
        <strain evidence="3 4">ATCC 35022</strain>
    </source>
</reference>
<evidence type="ECO:0000313" key="3">
    <source>
        <dbReference type="EMBL" id="SDB15266.1"/>
    </source>
</evidence>
<dbReference type="EMBL" id="FMXQ01000002">
    <property type="protein sequence ID" value="SDB15266.1"/>
    <property type="molecule type" value="Genomic_DNA"/>
</dbReference>
<name>A0A1G6B3N3_9HYPH</name>
<sequence length="207" mass="21462">MSIAIIGAGAMGKGLARRLAAAGETIVLAGRDKDKVAAIAADIPGDVTGASIDQAANADVIILAVPYPEAANALAEAGPLTGKVLIDISNPVGPELSLAVGMTTSAAEEIQKLVPQARVVKAFNTVFAELLDLKLSKPDTPPQVIFAGDHEFANHRVEALIKAIGFEPLDAGPLKNARFIEPVGLMMIQLGHGLGRGSRIAPRFVEY</sequence>
<dbReference type="OrthoDB" id="7557417at2"/>
<keyword evidence="1" id="KW-0560">Oxidoreductase</keyword>
<evidence type="ECO:0000313" key="4">
    <source>
        <dbReference type="Proteomes" id="UP000199071"/>
    </source>
</evidence>
<accession>A0A1G6B3N3</accession>
<dbReference type="Proteomes" id="UP000199071">
    <property type="component" value="Unassembled WGS sequence"/>
</dbReference>
<evidence type="ECO:0000259" key="2">
    <source>
        <dbReference type="Pfam" id="PF03807"/>
    </source>
</evidence>
<dbReference type="InterPro" id="IPR036291">
    <property type="entry name" value="NAD(P)-bd_dom_sf"/>
</dbReference>
<protein>
    <recommendedName>
        <fullName evidence="2">Pyrroline-5-carboxylate reductase catalytic N-terminal domain-containing protein</fullName>
    </recommendedName>
</protein>
<proteinExistence type="predicted"/>
<dbReference type="SUPFAM" id="SSF51735">
    <property type="entry name" value="NAD(P)-binding Rossmann-fold domains"/>
    <property type="match status" value="1"/>
</dbReference>
<dbReference type="PANTHER" id="PTHR14239">
    <property type="entry name" value="DUDULIN-RELATED"/>
    <property type="match status" value="1"/>
</dbReference>
<dbReference type="Gene3D" id="3.40.50.720">
    <property type="entry name" value="NAD(P)-binding Rossmann-like Domain"/>
    <property type="match status" value="1"/>
</dbReference>
<evidence type="ECO:0000256" key="1">
    <source>
        <dbReference type="ARBA" id="ARBA00023002"/>
    </source>
</evidence>
<dbReference type="PANTHER" id="PTHR14239:SF10">
    <property type="entry name" value="REDUCTASE"/>
    <property type="match status" value="1"/>
</dbReference>
<dbReference type="RefSeq" id="WP_090875438.1">
    <property type="nucleotide sequence ID" value="NZ_FMXQ01000002.1"/>
</dbReference>
<dbReference type="GO" id="GO:0016491">
    <property type="term" value="F:oxidoreductase activity"/>
    <property type="evidence" value="ECO:0007669"/>
    <property type="project" value="UniProtKB-KW"/>
</dbReference>